<evidence type="ECO:0000259" key="10">
    <source>
        <dbReference type="Pfam" id="PF03800"/>
    </source>
</evidence>
<reference evidence="11 12" key="1">
    <citation type="journal article" date="2021" name="Commun. Biol.">
        <title>The genome of Shorea leprosula (Dipterocarpaceae) highlights the ecological relevance of drought in aseasonal tropical rainforests.</title>
        <authorList>
            <person name="Ng K.K.S."/>
            <person name="Kobayashi M.J."/>
            <person name="Fawcett J.A."/>
            <person name="Hatakeyama M."/>
            <person name="Paape T."/>
            <person name="Ng C.H."/>
            <person name="Ang C.C."/>
            <person name="Tnah L.H."/>
            <person name="Lee C.T."/>
            <person name="Nishiyama T."/>
            <person name="Sese J."/>
            <person name="O'Brien M.J."/>
            <person name="Copetti D."/>
            <person name="Mohd Noor M.I."/>
            <person name="Ong R.C."/>
            <person name="Putra M."/>
            <person name="Sireger I.Z."/>
            <person name="Indrioko S."/>
            <person name="Kosugi Y."/>
            <person name="Izuno A."/>
            <person name="Isagi Y."/>
            <person name="Lee S.L."/>
            <person name="Shimizu K.K."/>
        </authorList>
    </citation>
    <scope>NUCLEOTIDE SEQUENCE [LARGE SCALE GENOMIC DNA]</scope>
    <source>
        <strain evidence="11">214</strain>
    </source>
</reference>
<accession>A0AAV5KB44</accession>
<keyword evidence="6 9" id="KW-0175">Coiled coil</keyword>
<evidence type="ECO:0000256" key="3">
    <source>
        <dbReference type="ARBA" id="ARBA00022454"/>
    </source>
</evidence>
<evidence type="ECO:0000256" key="7">
    <source>
        <dbReference type="ARBA" id="ARBA00023306"/>
    </source>
</evidence>
<dbReference type="PANTHER" id="PTHR48441">
    <property type="match status" value="1"/>
</dbReference>
<dbReference type="Gene3D" id="1.10.418.60">
    <property type="entry name" value="Ncd80 complex, Nuf2 subunit"/>
    <property type="match status" value="1"/>
</dbReference>
<evidence type="ECO:0000256" key="8">
    <source>
        <dbReference type="ARBA" id="ARBA00023328"/>
    </source>
</evidence>
<organism evidence="11 12">
    <name type="scientific">Rubroshorea leprosula</name>
    <dbReference type="NCBI Taxonomy" id="152421"/>
    <lineage>
        <taxon>Eukaryota</taxon>
        <taxon>Viridiplantae</taxon>
        <taxon>Streptophyta</taxon>
        <taxon>Embryophyta</taxon>
        <taxon>Tracheophyta</taxon>
        <taxon>Spermatophyta</taxon>
        <taxon>Magnoliopsida</taxon>
        <taxon>eudicotyledons</taxon>
        <taxon>Gunneridae</taxon>
        <taxon>Pentapetalae</taxon>
        <taxon>rosids</taxon>
        <taxon>malvids</taxon>
        <taxon>Malvales</taxon>
        <taxon>Dipterocarpaceae</taxon>
        <taxon>Rubroshorea</taxon>
    </lineage>
</organism>
<keyword evidence="4" id="KW-0132">Cell division</keyword>
<comment type="similarity">
    <text evidence="2">Belongs to the NUF2 family.</text>
</comment>
<evidence type="ECO:0000313" key="12">
    <source>
        <dbReference type="Proteomes" id="UP001054252"/>
    </source>
</evidence>
<dbReference type="InterPro" id="IPR038275">
    <property type="entry name" value="Nuf2_N_sf"/>
</dbReference>
<feature type="domain" description="Kinetochore protein Nuf2 N-terminal" evidence="10">
    <location>
        <begin position="97"/>
        <end position="235"/>
    </location>
</feature>
<keyword evidence="7" id="KW-0131">Cell cycle</keyword>
<dbReference type="Proteomes" id="UP001054252">
    <property type="component" value="Unassembled WGS sequence"/>
</dbReference>
<evidence type="ECO:0000256" key="6">
    <source>
        <dbReference type="ARBA" id="ARBA00023054"/>
    </source>
</evidence>
<dbReference type="GO" id="GO:0031262">
    <property type="term" value="C:Ndc80 complex"/>
    <property type="evidence" value="ECO:0007669"/>
    <property type="project" value="InterPro"/>
</dbReference>
<evidence type="ECO:0000256" key="1">
    <source>
        <dbReference type="ARBA" id="ARBA00004584"/>
    </source>
</evidence>
<evidence type="ECO:0000256" key="5">
    <source>
        <dbReference type="ARBA" id="ARBA00022776"/>
    </source>
</evidence>
<dbReference type="InterPro" id="IPR005549">
    <property type="entry name" value="Kinetochore_Nuf2_N"/>
</dbReference>
<dbReference type="AlphaFoldDB" id="A0AAV5KB44"/>
<evidence type="ECO:0000256" key="2">
    <source>
        <dbReference type="ARBA" id="ARBA00005498"/>
    </source>
</evidence>
<name>A0AAV5KB44_9ROSI</name>
<feature type="coiled-coil region" evidence="9">
    <location>
        <begin position="235"/>
        <end position="360"/>
    </location>
</feature>
<dbReference type="Pfam" id="PF03800">
    <property type="entry name" value="Nuf2"/>
    <property type="match status" value="1"/>
</dbReference>
<gene>
    <name evidence="11" type="ORF">SLEP1_g31179</name>
</gene>
<proteinExistence type="inferred from homology"/>
<evidence type="ECO:0000313" key="11">
    <source>
        <dbReference type="EMBL" id="GKV21175.1"/>
    </source>
</evidence>
<comment type="caution">
    <text evidence="11">The sequence shown here is derived from an EMBL/GenBank/DDBJ whole genome shotgun (WGS) entry which is preliminary data.</text>
</comment>
<dbReference type="GO" id="GO:0051301">
    <property type="term" value="P:cell division"/>
    <property type="evidence" value="ECO:0007669"/>
    <property type="project" value="UniProtKB-KW"/>
</dbReference>
<comment type="subcellular location">
    <subcellularLocation>
        <location evidence="1">Chromosome</location>
        <location evidence="1">Centromere</location>
    </subcellularLocation>
</comment>
<keyword evidence="3" id="KW-0158">Chromosome</keyword>
<dbReference type="PANTHER" id="PTHR48441:SF1">
    <property type="entry name" value="NT-3"/>
    <property type="match status" value="1"/>
</dbReference>
<evidence type="ECO:0000256" key="9">
    <source>
        <dbReference type="SAM" id="Coils"/>
    </source>
</evidence>
<sequence length="441" mass="50884">MVRESLAARRRAAMKAPMMLMPIQPSRVWQWSLHRNRGRWLYHGFARAPTYSINKYFKGGKNSRMLIRFRIFSVVSLTFSATKHTTTSKITEKMSKFEYPRLSRTDIITILKESQIVEVKENDLKNPNPDFVSDLYTRLLIYLDTLHEDEQGQVEFSALEQLENPDLHVGSVQVMNLYSRIKGIVASLDCPMQFNLKDLIRPDAARTEFFISTILNFCLHKDAKMNILRPIVEELADLDEQRNDWEAKISQLIAEIAGYNEAREKELPLVQEVDTKVKELQQTIAGLNGRQMLLKASYNKLKDKTKEIEKKISKAEFDLVQSVQENANLRSKIVQSPDKLQRALEEKKAAMEEAKNAERYSIQSFQGKTALLEVYTKAVKKMEKHFKLMEDIQKQVDSAKSVEKDYKGLKAKLSDDAVLDKLLEAKFVELQGKGRFLVIIC</sequence>
<keyword evidence="5" id="KW-0498">Mitosis</keyword>
<keyword evidence="12" id="KW-1185">Reference proteome</keyword>
<keyword evidence="8" id="KW-0137">Centromere</keyword>
<protein>
    <recommendedName>
        <fullName evidence="10">Kinetochore protein Nuf2 N-terminal domain-containing protein</fullName>
    </recommendedName>
</protein>
<dbReference type="EMBL" id="BPVZ01000056">
    <property type="protein sequence ID" value="GKV21175.1"/>
    <property type="molecule type" value="Genomic_DNA"/>
</dbReference>
<evidence type="ECO:0000256" key="4">
    <source>
        <dbReference type="ARBA" id="ARBA00022618"/>
    </source>
</evidence>